<sequence length="135" mass="14854">MGSTPGARADAAAVSPECASTIELVRDVLARVGDKWTVLVITNLAEGPLRFTALHSRIAGVSQRMLSQTLRLLTRDGLVLRTAYAQVPPRVEYELTPLGRSLSDTITHVVCWVQDHQTEIVRNRDVYDLGDSAER</sequence>
<keyword evidence="1" id="KW-0805">Transcription regulation</keyword>
<dbReference type="RefSeq" id="WP_123457811.1">
    <property type="nucleotide sequence ID" value="NZ_JBEYXG010000036.1"/>
</dbReference>
<dbReference type="InterPro" id="IPR036390">
    <property type="entry name" value="WH_DNA-bd_sf"/>
</dbReference>
<dbReference type="InterPro" id="IPR002577">
    <property type="entry name" value="HTH_HxlR"/>
</dbReference>
<dbReference type="Proteomes" id="UP001611339">
    <property type="component" value="Unassembled WGS sequence"/>
</dbReference>
<gene>
    <name evidence="5" type="ORF">ACH407_28835</name>
</gene>
<comment type="caution">
    <text evidence="5">The sequence shown here is derived from an EMBL/GenBank/DDBJ whole genome shotgun (WGS) entry which is preliminary data.</text>
</comment>
<evidence type="ECO:0000256" key="1">
    <source>
        <dbReference type="ARBA" id="ARBA00023015"/>
    </source>
</evidence>
<dbReference type="SUPFAM" id="SSF46785">
    <property type="entry name" value="Winged helix' DNA-binding domain"/>
    <property type="match status" value="1"/>
</dbReference>
<dbReference type="PANTHER" id="PTHR33204:SF39">
    <property type="entry name" value="TRANSCRIPTIONAL REGULATORY PROTEIN"/>
    <property type="match status" value="1"/>
</dbReference>
<dbReference type="Gene3D" id="1.10.10.10">
    <property type="entry name" value="Winged helix-like DNA-binding domain superfamily/Winged helix DNA-binding domain"/>
    <property type="match status" value="1"/>
</dbReference>
<reference evidence="5 6" key="1">
    <citation type="submission" date="2024-10" db="EMBL/GenBank/DDBJ databases">
        <title>The Natural Products Discovery Center: Release of the First 8490 Sequenced Strains for Exploring Actinobacteria Biosynthetic Diversity.</title>
        <authorList>
            <person name="Kalkreuter E."/>
            <person name="Kautsar S.A."/>
            <person name="Yang D."/>
            <person name="Bader C.D."/>
            <person name="Teijaro C.N."/>
            <person name="Fluegel L."/>
            <person name="Davis C.M."/>
            <person name="Simpson J.R."/>
            <person name="Lauterbach L."/>
            <person name="Steele A.D."/>
            <person name="Gui C."/>
            <person name="Meng S."/>
            <person name="Li G."/>
            <person name="Viehrig K."/>
            <person name="Ye F."/>
            <person name="Su P."/>
            <person name="Kiefer A.F."/>
            <person name="Nichols A."/>
            <person name="Cepeda A.J."/>
            <person name="Yan W."/>
            <person name="Fan B."/>
            <person name="Jiang Y."/>
            <person name="Adhikari A."/>
            <person name="Zheng C.-J."/>
            <person name="Schuster L."/>
            <person name="Cowan T.M."/>
            <person name="Smanski M.J."/>
            <person name="Chevrette M.G."/>
            <person name="De Carvalho L.P.S."/>
            <person name="Shen B."/>
        </authorList>
    </citation>
    <scope>NUCLEOTIDE SEQUENCE [LARGE SCALE GENOMIC DNA]</scope>
    <source>
        <strain evidence="5 6">NPDC020602</strain>
    </source>
</reference>
<dbReference type="InterPro" id="IPR036388">
    <property type="entry name" value="WH-like_DNA-bd_sf"/>
</dbReference>
<evidence type="ECO:0000259" key="4">
    <source>
        <dbReference type="PROSITE" id="PS51118"/>
    </source>
</evidence>
<organism evidence="5 6">
    <name type="scientific">Streptomyces litmocidini</name>
    <dbReference type="NCBI Taxonomy" id="67318"/>
    <lineage>
        <taxon>Bacteria</taxon>
        <taxon>Bacillati</taxon>
        <taxon>Actinomycetota</taxon>
        <taxon>Actinomycetes</taxon>
        <taxon>Kitasatosporales</taxon>
        <taxon>Streptomycetaceae</taxon>
        <taxon>Streptomyces</taxon>
    </lineage>
</organism>
<keyword evidence="3" id="KW-0804">Transcription</keyword>
<dbReference type="Pfam" id="PF01638">
    <property type="entry name" value="HxlR"/>
    <property type="match status" value="1"/>
</dbReference>
<keyword evidence="6" id="KW-1185">Reference proteome</keyword>
<evidence type="ECO:0000313" key="6">
    <source>
        <dbReference type="Proteomes" id="UP001611339"/>
    </source>
</evidence>
<evidence type="ECO:0000256" key="3">
    <source>
        <dbReference type="ARBA" id="ARBA00023163"/>
    </source>
</evidence>
<feature type="domain" description="HTH hxlR-type" evidence="4">
    <location>
        <begin position="18"/>
        <end position="121"/>
    </location>
</feature>
<protein>
    <submittedName>
        <fullName evidence="5">Winged helix-turn-helix transcriptional regulator</fullName>
    </submittedName>
</protein>
<dbReference type="PROSITE" id="PS51118">
    <property type="entry name" value="HTH_HXLR"/>
    <property type="match status" value="1"/>
</dbReference>
<proteinExistence type="predicted"/>
<name>A0ABW7UDP4_9ACTN</name>
<evidence type="ECO:0000256" key="2">
    <source>
        <dbReference type="ARBA" id="ARBA00023125"/>
    </source>
</evidence>
<accession>A0ABW7UDP4</accession>
<dbReference type="PANTHER" id="PTHR33204">
    <property type="entry name" value="TRANSCRIPTIONAL REGULATOR, MARR FAMILY"/>
    <property type="match status" value="1"/>
</dbReference>
<keyword evidence="2" id="KW-0238">DNA-binding</keyword>
<dbReference type="EMBL" id="JBIRUI010000015">
    <property type="protein sequence ID" value="MFI1717556.1"/>
    <property type="molecule type" value="Genomic_DNA"/>
</dbReference>
<evidence type="ECO:0000313" key="5">
    <source>
        <dbReference type="EMBL" id="MFI1717556.1"/>
    </source>
</evidence>